<proteinExistence type="predicted"/>
<evidence type="ECO:0000313" key="1">
    <source>
        <dbReference type="EMBL" id="KAL2801037.1"/>
    </source>
</evidence>
<organism evidence="1 2">
    <name type="scientific">Aspergillus keveii</name>
    <dbReference type="NCBI Taxonomy" id="714993"/>
    <lineage>
        <taxon>Eukaryota</taxon>
        <taxon>Fungi</taxon>
        <taxon>Dikarya</taxon>
        <taxon>Ascomycota</taxon>
        <taxon>Pezizomycotina</taxon>
        <taxon>Eurotiomycetes</taxon>
        <taxon>Eurotiomycetidae</taxon>
        <taxon>Eurotiales</taxon>
        <taxon>Aspergillaceae</taxon>
        <taxon>Aspergillus</taxon>
        <taxon>Aspergillus subgen. Nidulantes</taxon>
    </lineage>
</organism>
<gene>
    <name evidence="1" type="ORF">BJX66DRAFT_33</name>
</gene>
<accession>A0ABR4GPN9</accession>
<reference evidence="1 2" key="1">
    <citation type="submission" date="2024-07" db="EMBL/GenBank/DDBJ databases">
        <title>Section-level genome sequencing and comparative genomics of Aspergillus sections Usti and Cavernicolus.</title>
        <authorList>
            <consortium name="Lawrence Berkeley National Laboratory"/>
            <person name="Nybo J.L."/>
            <person name="Vesth T.C."/>
            <person name="Theobald S."/>
            <person name="Frisvad J.C."/>
            <person name="Larsen T.O."/>
            <person name="Kjaerboelling I."/>
            <person name="Rothschild-Mancinelli K."/>
            <person name="Lyhne E.K."/>
            <person name="Kogle M.E."/>
            <person name="Barry K."/>
            <person name="Clum A."/>
            <person name="Na H."/>
            <person name="Ledsgaard L."/>
            <person name="Lin J."/>
            <person name="Lipzen A."/>
            <person name="Kuo A."/>
            <person name="Riley R."/>
            <person name="Mondo S."/>
            <person name="Labutti K."/>
            <person name="Haridas S."/>
            <person name="Pangalinan J."/>
            <person name="Salamov A.A."/>
            <person name="Simmons B.A."/>
            <person name="Magnuson J.K."/>
            <person name="Chen J."/>
            <person name="Drula E."/>
            <person name="Henrissat B."/>
            <person name="Wiebenga A."/>
            <person name="Lubbers R.J."/>
            <person name="Gomes A.C."/>
            <person name="Makela M.R."/>
            <person name="Stajich J."/>
            <person name="Grigoriev I.V."/>
            <person name="Mortensen U.H."/>
            <person name="De Vries R.P."/>
            <person name="Baker S.E."/>
            <person name="Andersen M.R."/>
        </authorList>
    </citation>
    <scope>NUCLEOTIDE SEQUENCE [LARGE SCALE GENOMIC DNA]</scope>
    <source>
        <strain evidence="1 2">CBS 209.92</strain>
    </source>
</reference>
<comment type="caution">
    <text evidence="1">The sequence shown here is derived from an EMBL/GenBank/DDBJ whole genome shotgun (WGS) entry which is preliminary data.</text>
</comment>
<evidence type="ECO:0000313" key="2">
    <source>
        <dbReference type="Proteomes" id="UP001610563"/>
    </source>
</evidence>
<sequence>MTAQRLSLTATPCVARLSAYLYMSKKTPRTDTIDVDDPFRLVRRSRLSKPYHSNWSPSTAAAILGNVSDLPILDPHLSYAGLQKEARKKSIPEQTMNLTGLAITIGKYAGSKEYKACT</sequence>
<name>A0ABR4GPN9_9EURO</name>
<protein>
    <submittedName>
        <fullName evidence="1">Uncharacterized protein</fullName>
    </submittedName>
</protein>
<dbReference type="EMBL" id="JBFTWV010000001">
    <property type="protein sequence ID" value="KAL2801037.1"/>
    <property type="molecule type" value="Genomic_DNA"/>
</dbReference>
<keyword evidence="2" id="KW-1185">Reference proteome</keyword>
<dbReference type="Proteomes" id="UP001610563">
    <property type="component" value="Unassembled WGS sequence"/>
</dbReference>